<dbReference type="EMBL" id="CAJNOT010001111">
    <property type="protein sequence ID" value="CAF1146994.1"/>
    <property type="molecule type" value="Genomic_DNA"/>
</dbReference>
<dbReference type="InterPro" id="IPR002168">
    <property type="entry name" value="Lipase_GDXG_HIS_AS"/>
</dbReference>
<dbReference type="SUPFAM" id="SSF53474">
    <property type="entry name" value="alpha/beta-Hydrolases"/>
    <property type="match status" value="1"/>
</dbReference>
<name>A0A814SG71_9BILA</name>
<keyword evidence="2" id="KW-0378">Hydrolase</keyword>
<dbReference type="PANTHER" id="PTHR48081:SF8">
    <property type="entry name" value="ALPHA_BETA HYDROLASE FOLD-3 DOMAIN-CONTAINING PROTEIN-RELATED"/>
    <property type="match status" value="1"/>
</dbReference>
<dbReference type="InterPro" id="IPR013094">
    <property type="entry name" value="AB_hydrolase_3"/>
</dbReference>
<reference evidence="4" key="1">
    <citation type="submission" date="2021-02" db="EMBL/GenBank/DDBJ databases">
        <authorList>
            <person name="Nowell W R."/>
        </authorList>
    </citation>
    <scope>NUCLEOTIDE SEQUENCE</scope>
</reference>
<proteinExistence type="inferred from homology"/>
<comment type="caution">
    <text evidence="4">The sequence shown here is derived from an EMBL/GenBank/DDBJ whole genome shotgun (WGS) entry which is preliminary data.</text>
</comment>
<evidence type="ECO:0000259" key="3">
    <source>
        <dbReference type="Pfam" id="PF07859"/>
    </source>
</evidence>
<dbReference type="Gene3D" id="3.40.50.1820">
    <property type="entry name" value="alpha/beta hydrolase"/>
    <property type="match status" value="1"/>
</dbReference>
<gene>
    <name evidence="4" type="ORF">ZHD862_LOCUS19955</name>
</gene>
<sequence>MMQEAYARLLALDSLSVDELRRVTAIVRAPWTEGGPTMNRIEEKYVGDYSTRIRIYYPDDSQILPALIYIHGGGWTIFSLDTHDRLMREYAGRGRIVVIGVDYSLSPEVKYPRAINEIVSVVQWLRKQNSAELSIDVCRIAIGGDSAGANLSIAINLRLRDLNERVLMGQLLNYGAYDRVRPESNSCVRYDGPRYRLTVDEMHFFQKNYVRDERDFDDPLVCPLHADLRGLPPSFLAIAECDVLADENRAMAQALRNRDGTGTGYRPIMPDRGLRNDMKSLPIRCSLCPWNGSYKDYDVR</sequence>
<feature type="domain" description="Alpha/beta hydrolase fold-3" evidence="3">
    <location>
        <begin position="67"/>
        <end position="258"/>
    </location>
</feature>
<dbReference type="InterPro" id="IPR029058">
    <property type="entry name" value="AB_hydrolase_fold"/>
</dbReference>
<comment type="similarity">
    <text evidence="1">Belongs to the 'GDXG' lipolytic enzyme family.</text>
</comment>
<evidence type="ECO:0000313" key="5">
    <source>
        <dbReference type="Proteomes" id="UP000663864"/>
    </source>
</evidence>
<dbReference type="AlphaFoldDB" id="A0A814SG71"/>
<dbReference type="Pfam" id="PF07859">
    <property type="entry name" value="Abhydrolase_3"/>
    <property type="match status" value="1"/>
</dbReference>
<dbReference type="PANTHER" id="PTHR48081">
    <property type="entry name" value="AB HYDROLASE SUPERFAMILY PROTEIN C4A8.06C"/>
    <property type="match status" value="1"/>
</dbReference>
<dbReference type="InterPro" id="IPR050300">
    <property type="entry name" value="GDXG_lipolytic_enzyme"/>
</dbReference>
<dbReference type="Proteomes" id="UP000663864">
    <property type="component" value="Unassembled WGS sequence"/>
</dbReference>
<evidence type="ECO:0000256" key="1">
    <source>
        <dbReference type="ARBA" id="ARBA00010515"/>
    </source>
</evidence>
<evidence type="ECO:0000313" key="4">
    <source>
        <dbReference type="EMBL" id="CAF1146994.1"/>
    </source>
</evidence>
<protein>
    <recommendedName>
        <fullName evidence="3">Alpha/beta hydrolase fold-3 domain-containing protein</fullName>
    </recommendedName>
</protein>
<dbReference type="PROSITE" id="PS01173">
    <property type="entry name" value="LIPASE_GDXG_HIS"/>
    <property type="match status" value="1"/>
</dbReference>
<accession>A0A814SG71</accession>
<organism evidence="4 5">
    <name type="scientific">Rotaria sordida</name>
    <dbReference type="NCBI Taxonomy" id="392033"/>
    <lineage>
        <taxon>Eukaryota</taxon>
        <taxon>Metazoa</taxon>
        <taxon>Spiralia</taxon>
        <taxon>Gnathifera</taxon>
        <taxon>Rotifera</taxon>
        <taxon>Eurotatoria</taxon>
        <taxon>Bdelloidea</taxon>
        <taxon>Philodinida</taxon>
        <taxon>Philodinidae</taxon>
        <taxon>Rotaria</taxon>
    </lineage>
</organism>
<dbReference type="GO" id="GO:0016787">
    <property type="term" value="F:hydrolase activity"/>
    <property type="evidence" value="ECO:0007669"/>
    <property type="project" value="UniProtKB-KW"/>
</dbReference>
<evidence type="ECO:0000256" key="2">
    <source>
        <dbReference type="ARBA" id="ARBA00022801"/>
    </source>
</evidence>